<evidence type="ECO:0000256" key="1">
    <source>
        <dbReference type="ARBA" id="ARBA00006082"/>
    </source>
</evidence>
<dbReference type="Gene3D" id="3.30.230.10">
    <property type="match status" value="1"/>
</dbReference>
<dbReference type="SMART" id="SM01340">
    <property type="entry name" value="DNA_mis_repair"/>
    <property type="match status" value="1"/>
</dbReference>
<organism evidence="6 7">
    <name type="scientific">Rhamnella rubrinervis</name>
    <dbReference type="NCBI Taxonomy" id="2594499"/>
    <lineage>
        <taxon>Eukaryota</taxon>
        <taxon>Viridiplantae</taxon>
        <taxon>Streptophyta</taxon>
        <taxon>Embryophyta</taxon>
        <taxon>Tracheophyta</taxon>
        <taxon>Spermatophyta</taxon>
        <taxon>Magnoliopsida</taxon>
        <taxon>eudicotyledons</taxon>
        <taxon>Gunneridae</taxon>
        <taxon>Pentapetalae</taxon>
        <taxon>rosids</taxon>
        <taxon>fabids</taxon>
        <taxon>Rosales</taxon>
        <taxon>Rhamnaceae</taxon>
        <taxon>rhamnoid group</taxon>
        <taxon>Rhamneae</taxon>
        <taxon>Rhamnella</taxon>
    </lineage>
</organism>
<dbReference type="SMART" id="SM00853">
    <property type="entry name" value="MutL_C"/>
    <property type="match status" value="1"/>
</dbReference>
<dbReference type="FunFam" id="3.30.230.10:FF:000054">
    <property type="entry name" value="DNA mismatch repair protein PMS1"/>
    <property type="match status" value="1"/>
</dbReference>
<dbReference type="GO" id="GO:0016887">
    <property type="term" value="F:ATP hydrolysis activity"/>
    <property type="evidence" value="ECO:0007669"/>
    <property type="project" value="InterPro"/>
</dbReference>
<dbReference type="OrthoDB" id="10254304at2759"/>
<dbReference type="InterPro" id="IPR042120">
    <property type="entry name" value="MutL_C_dimsub"/>
</dbReference>
<accession>A0A8K0DWA4</accession>
<evidence type="ECO:0000256" key="3">
    <source>
        <dbReference type="SAM" id="MobiDB-lite"/>
    </source>
</evidence>
<evidence type="ECO:0008006" key="8">
    <source>
        <dbReference type="Google" id="ProtNLM"/>
    </source>
</evidence>
<dbReference type="Gene3D" id="3.30.565.10">
    <property type="entry name" value="Histidine kinase-like ATPase, C-terminal domain"/>
    <property type="match status" value="1"/>
</dbReference>
<dbReference type="NCBIfam" id="TIGR00585">
    <property type="entry name" value="mutl"/>
    <property type="match status" value="1"/>
</dbReference>
<dbReference type="GO" id="GO:0032389">
    <property type="term" value="C:MutLalpha complex"/>
    <property type="evidence" value="ECO:0007669"/>
    <property type="project" value="TreeGrafter"/>
</dbReference>
<dbReference type="PANTHER" id="PTHR10073">
    <property type="entry name" value="DNA MISMATCH REPAIR PROTEIN MLH, PMS, MUTL"/>
    <property type="match status" value="1"/>
</dbReference>
<dbReference type="CDD" id="cd03484">
    <property type="entry name" value="MutL_Trans_hPMS_2_like"/>
    <property type="match status" value="1"/>
</dbReference>
<reference evidence="6" key="1">
    <citation type="submission" date="2020-03" db="EMBL/GenBank/DDBJ databases">
        <title>A high-quality chromosome-level genome assembly of a woody plant with both climbing and erect habits, Rhamnella rubrinervis.</title>
        <authorList>
            <person name="Lu Z."/>
            <person name="Yang Y."/>
            <person name="Zhu X."/>
            <person name="Sun Y."/>
        </authorList>
    </citation>
    <scope>NUCLEOTIDE SEQUENCE</scope>
    <source>
        <strain evidence="6">BYM</strain>
        <tissue evidence="6">Leaf</tissue>
    </source>
</reference>
<dbReference type="Gene3D" id="3.30.1370.100">
    <property type="entry name" value="MutL, C-terminal domain, regulatory subdomain"/>
    <property type="match status" value="1"/>
</dbReference>
<feature type="region of interest" description="Disordered" evidence="3">
    <location>
        <begin position="474"/>
        <end position="508"/>
    </location>
</feature>
<dbReference type="Pfam" id="PF01119">
    <property type="entry name" value="DNA_mis_repair"/>
    <property type="match status" value="1"/>
</dbReference>
<dbReference type="InterPro" id="IPR038973">
    <property type="entry name" value="MutL/Mlh/Pms-like"/>
</dbReference>
<comment type="caution">
    <text evidence="6">The sequence shown here is derived from an EMBL/GenBank/DDBJ whole genome shotgun (WGS) entry which is preliminary data.</text>
</comment>
<dbReference type="InterPro" id="IPR013507">
    <property type="entry name" value="DNA_mismatch_S5_2-like"/>
</dbReference>
<keyword evidence="7" id="KW-1185">Reference proteome</keyword>
<name>A0A8K0DWA4_9ROSA</name>
<evidence type="ECO:0000313" key="7">
    <source>
        <dbReference type="Proteomes" id="UP000796880"/>
    </source>
</evidence>
<dbReference type="InterPro" id="IPR036890">
    <property type="entry name" value="HATPase_C_sf"/>
</dbReference>
<keyword evidence="2" id="KW-0227">DNA damage</keyword>
<dbReference type="InterPro" id="IPR014762">
    <property type="entry name" value="DNA_mismatch_repair_CS"/>
</dbReference>
<dbReference type="InterPro" id="IPR037198">
    <property type="entry name" value="MutL_C_sf"/>
</dbReference>
<dbReference type="PANTHER" id="PTHR10073:SF52">
    <property type="entry name" value="MISMATCH REPAIR ENDONUCLEASE PMS2"/>
    <property type="match status" value="1"/>
</dbReference>
<dbReference type="GO" id="GO:0140664">
    <property type="term" value="F:ATP-dependent DNA damage sensor activity"/>
    <property type="evidence" value="ECO:0007669"/>
    <property type="project" value="InterPro"/>
</dbReference>
<feature type="compositionally biased region" description="Polar residues" evidence="3">
    <location>
        <begin position="404"/>
        <end position="418"/>
    </location>
</feature>
<dbReference type="InterPro" id="IPR042121">
    <property type="entry name" value="MutL_C_regsub"/>
</dbReference>
<evidence type="ECO:0000259" key="4">
    <source>
        <dbReference type="SMART" id="SM00853"/>
    </source>
</evidence>
<evidence type="ECO:0000313" key="6">
    <source>
        <dbReference type="EMBL" id="KAF3436433.1"/>
    </source>
</evidence>
<dbReference type="AlphaFoldDB" id="A0A8K0DWA4"/>
<feature type="compositionally biased region" description="Low complexity" evidence="3">
    <location>
        <begin position="475"/>
        <end position="487"/>
    </location>
</feature>
<evidence type="ECO:0000256" key="2">
    <source>
        <dbReference type="ARBA" id="ARBA00022763"/>
    </source>
</evidence>
<dbReference type="Pfam" id="PF08676">
    <property type="entry name" value="MutL_C"/>
    <property type="match status" value="1"/>
</dbReference>
<dbReference type="InterPro" id="IPR014790">
    <property type="entry name" value="MutL_C"/>
</dbReference>
<dbReference type="SUPFAM" id="SSF54211">
    <property type="entry name" value="Ribosomal protein S5 domain 2-like"/>
    <property type="match status" value="1"/>
</dbReference>
<feature type="domain" description="MutL C-terminal dimerisation" evidence="4">
    <location>
        <begin position="648"/>
        <end position="805"/>
    </location>
</feature>
<dbReference type="InterPro" id="IPR014721">
    <property type="entry name" value="Ribsml_uS5_D2-typ_fold_subgr"/>
</dbReference>
<dbReference type="SUPFAM" id="SSF55874">
    <property type="entry name" value="ATPase domain of HSP90 chaperone/DNA topoisomerase II/histidine kinase"/>
    <property type="match status" value="1"/>
</dbReference>
<comment type="similarity">
    <text evidence="1">Belongs to the DNA mismatch repair MutL/HexB family.</text>
</comment>
<dbReference type="GO" id="GO:0006298">
    <property type="term" value="P:mismatch repair"/>
    <property type="evidence" value="ECO:0007669"/>
    <property type="project" value="InterPro"/>
</dbReference>
<protein>
    <recommendedName>
        <fullName evidence="8">DNA mismatch repair protein PMS1</fullName>
    </recommendedName>
</protein>
<sequence>MPALPASKSLKEYGKDCFQVIDNGSGISPNNFKVLALKHHTSKLADFPDLQSLTTFGFRGEALSSLCVLGNLTVETRSKNESVATHLSYDRSGLLVAEKKTARQIGTTVTVKNLFSSLPVRSKEFTRNIRKEYGKLISLLNAYALIAKRVRLVCTNTAGKSVRSVVLKTQGSGSLKDNIVTLFGMSTFNCLEAVTLCISDSCKVDGFMSKPGQGNGRNMGDRQFFFVNGRPVDMPKVTKLVNELYRSTNSQQCAVAILNFTVPSRACDVNVTPDKRKVFFSDESSILHALREGLQQIYSPSNVRYSVNKAEELTKEADGSELGSPRQKSHMLLKPLSHIESFCKEVRDDDQMLEDHIPEITVETDAKDIRDVERMTSDSTIRRDFTLRVHSFRKVEDSRKLTTHGDSITSVQSALSSSKRVENGTATSRDSHSHSSTVQSSLKNFITVNKRKHENITTLLSEVPVLRNRALHFQSENSNSENNAAVSRSPSPHQVDDSAEADDNQPSKYFGAEEISNNIVNALSSGGNTCDGEPQVDFKTMSEDVLVEVPSDSSSILLDARKPSCSLKICSILQFSIQDLKLRRQQRLSQLQSSNSICQRTKTERCYAAATLELSQPENEERKEKALAAATTELEKLFRKEDFGRMKVIGQFNLGFIIGKLDQDLFIIDQHAADEKYNFERLSQSTILNVQPLLRPIRLELSPEEEVVASMHMDIIRKNGFALEEDPDAPPGHHFKLKAIPFSKNITFGVEDVKELISTLADGHGECTVIGSYKMDTPDSVCPSRVRGMLASRACRSSVMIGDALGRNEMHRILGHLAKLKSPWNCPHGRPTMRHLVDLTTIYNNTSQE</sequence>
<dbReference type="SUPFAM" id="SSF118116">
    <property type="entry name" value="DNA mismatch repair protein MutL"/>
    <property type="match status" value="1"/>
</dbReference>
<dbReference type="Pfam" id="PF13589">
    <property type="entry name" value="HATPase_c_3"/>
    <property type="match status" value="1"/>
</dbReference>
<feature type="domain" description="DNA mismatch repair protein S5" evidence="5">
    <location>
        <begin position="179"/>
        <end position="299"/>
    </location>
</feature>
<dbReference type="GO" id="GO:0005524">
    <property type="term" value="F:ATP binding"/>
    <property type="evidence" value="ECO:0007669"/>
    <property type="project" value="InterPro"/>
</dbReference>
<dbReference type="InterPro" id="IPR002099">
    <property type="entry name" value="MutL/Mlh/PMS"/>
</dbReference>
<dbReference type="EMBL" id="VOIH02000010">
    <property type="protein sequence ID" value="KAF3436433.1"/>
    <property type="molecule type" value="Genomic_DNA"/>
</dbReference>
<dbReference type="Proteomes" id="UP000796880">
    <property type="component" value="Unassembled WGS sequence"/>
</dbReference>
<dbReference type="FunFam" id="3.30.1370.100:FF:000001">
    <property type="entry name" value="Mismatch repair endonuclease pms1, putative"/>
    <property type="match status" value="1"/>
</dbReference>
<feature type="region of interest" description="Disordered" evidence="3">
    <location>
        <begin position="398"/>
        <end position="440"/>
    </location>
</feature>
<dbReference type="InterPro" id="IPR020568">
    <property type="entry name" value="Ribosomal_Su5_D2-typ_SF"/>
</dbReference>
<gene>
    <name evidence="6" type="ORF">FNV43_RR23525</name>
</gene>
<dbReference type="GO" id="GO:0030983">
    <property type="term" value="F:mismatched DNA binding"/>
    <property type="evidence" value="ECO:0007669"/>
    <property type="project" value="InterPro"/>
</dbReference>
<proteinExistence type="inferred from homology"/>
<dbReference type="PROSITE" id="PS00058">
    <property type="entry name" value="DNA_MISMATCH_REPAIR_1"/>
    <property type="match status" value="1"/>
</dbReference>
<evidence type="ECO:0000259" key="5">
    <source>
        <dbReference type="SMART" id="SM01340"/>
    </source>
</evidence>
<dbReference type="Gene3D" id="3.30.1540.20">
    <property type="entry name" value="MutL, C-terminal domain, dimerisation subdomain"/>
    <property type="match status" value="1"/>
</dbReference>